<reference evidence="2" key="1">
    <citation type="submission" date="2023-03" db="EMBL/GenBank/DDBJ databases">
        <authorList>
            <person name="Steffen K."/>
            <person name="Cardenas P."/>
        </authorList>
    </citation>
    <scope>NUCLEOTIDE SEQUENCE</scope>
</reference>
<dbReference type="AlphaFoldDB" id="A0AA35RCX5"/>
<organism evidence="2 3">
    <name type="scientific">Geodia barretti</name>
    <name type="common">Barrett's horny sponge</name>
    <dbReference type="NCBI Taxonomy" id="519541"/>
    <lineage>
        <taxon>Eukaryota</taxon>
        <taxon>Metazoa</taxon>
        <taxon>Porifera</taxon>
        <taxon>Demospongiae</taxon>
        <taxon>Heteroscleromorpha</taxon>
        <taxon>Tetractinellida</taxon>
        <taxon>Astrophorina</taxon>
        <taxon>Geodiidae</taxon>
        <taxon>Geodia</taxon>
    </lineage>
</organism>
<proteinExistence type="predicted"/>
<feature type="region of interest" description="Disordered" evidence="1">
    <location>
        <begin position="54"/>
        <end position="77"/>
    </location>
</feature>
<name>A0AA35RCX5_GEOBA</name>
<dbReference type="EMBL" id="CASHTH010000815">
    <property type="protein sequence ID" value="CAI8008061.1"/>
    <property type="molecule type" value="Genomic_DNA"/>
</dbReference>
<feature type="non-terminal residue" evidence="2">
    <location>
        <position position="1"/>
    </location>
</feature>
<comment type="caution">
    <text evidence="2">The sequence shown here is derived from an EMBL/GenBank/DDBJ whole genome shotgun (WGS) entry which is preliminary data.</text>
</comment>
<sequence length="77" mass="8469">ITLVSLLTLSPAFEELQHRLLPRSTYLCTRAIDHTPRALGGTVNKRTYTEHEVSVSPPRHLNSPLPPATPCISPDAI</sequence>
<dbReference type="Proteomes" id="UP001174909">
    <property type="component" value="Unassembled WGS sequence"/>
</dbReference>
<keyword evidence="3" id="KW-1185">Reference proteome</keyword>
<gene>
    <name evidence="2" type="ORF">GBAR_LOCUS5590</name>
</gene>
<evidence type="ECO:0000313" key="3">
    <source>
        <dbReference type="Proteomes" id="UP001174909"/>
    </source>
</evidence>
<evidence type="ECO:0000256" key="1">
    <source>
        <dbReference type="SAM" id="MobiDB-lite"/>
    </source>
</evidence>
<evidence type="ECO:0000313" key="2">
    <source>
        <dbReference type="EMBL" id="CAI8008061.1"/>
    </source>
</evidence>
<accession>A0AA35RCX5</accession>
<protein>
    <submittedName>
        <fullName evidence="2">Uncharacterized protein</fullName>
    </submittedName>
</protein>